<feature type="compositionally biased region" description="Polar residues" evidence="3">
    <location>
        <begin position="359"/>
        <end position="376"/>
    </location>
</feature>
<evidence type="ECO:0000313" key="7">
    <source>
        <dbReference type="EMBL" id="TPX13282.1"/>
    </source>
</evidence>
<dbReference type="InterPro" id="IPR036028">
    <property type="entry name" value="SH3-like_dom_sf"/>
</dbReference>
<dbReference type="InParanoid" id="A0A507ATG7"/>
<evidence type="ECO:0000256" key="3">
    <source>
        <dbReference type="SAM" id="MobiDB-lite"/>
    </source>
</evidence>
<dbReference type="SUPFAM" id="SSF50044">
    <property type="entry name" value="SH3-domain"/>
    <property type="match status" value="1"/>
</dbReference>
<dbReference type="AlphaFoldDB" id="A0A507ATG7"/>
<dbReference type="InterPro" id="IPR037370">
    <property type="entry name" value="Pleckstrin"/>
</dbReference>
<feature type="region of interest" description="Disordered" evidence="3">
    <location>
        <begin position="359"/>
        <end position="602"/>
    </location>
</feature>
<feature type="domain" description="SH3" evidence="4">
    <location>
        <begin position="62"/>
        <end position="126"/>
    </location>
</feature>
<evidence type="ECO:0000259" key="5">
    <source>
        <dbReference type="PROSITE" id="PS50003"/>
    </source>
</evidence>
<dbReference type="Gene3D" id="2.30.30.40">
    <property type="entry name" value="SH3 Domains"/>
    <property type="match status" value="1"/>
</dbReference>
<feature type="compositionally biased region" description="Polar residues" evidence="3">
    <location>
        <begin position="568"/>
        <end position="579"/>
    </location>
</feature>
<accession>A0A507ATG7</accession>
<dbReference type="GO" id="GO:0030036">
    <property type="term" value="P:actin cytoskeleton organization"/>
    <property type="evidence" value="ECO:0007669"/>
    <property type="project" value="TreeGrafter"/>
</dbReference>
<dbReference type="InterPro" id="IPR013761">
    <property type="entry name" value="SAM/pointed_sf"/>
</dbReference>
<evidence type="ECO:0000256" key="2">
    <source>
        <dbReference type="PROSITE-ProRule" id="PRU00192"/>
    </source>
</evidence>
<dbReference type="InterPro" id="IPR001849">
    <property type="entry name" value="PH_domain"/>
</dbReference>
<dbReference type="FunFam" id="1.10.150.50:FF:000082">
    <property type="entry name" value="Polarized growth protein boi2"/>
    <property type="match status" value="1"/>
</dbReference>
<keyword evidence="1 2" id="KW-0728">SH3 domain</keyword>
<feature type="domain" description="SAM" evidence="6">
    <location>
        <begin position="294"/>
        <end position="360"/>
    </location>
</feature>
<dbReference type="STRING" id="1093900.A0A507ATG7"/>
<dbReference type="InterPro" id="IPR011993">
    <property type="entry name" value="PH-like_dom_sf"/>
</dbReference>
<feature type="region of interest" description="Disordered" evidence="3">
    <location>
        <begin position="706"/>
        <end position="770"/>
    </location>
</feature>
<dbReference type="Proteomes" id="UP000319257">
    <property type="component" value="Unassembled WGS sequence"/>
</dbReference>
<dbReference type="PANTHER" id="PTHR12092:SF16">
    <property type="entry name" value="PH DOMAIN-CONTAINING PROTEIN"/>
    <property type="match status" value="1"/>
</dbReference>
<feature type="compositionally biased region" description="Basic and acidic residues" evidence="3">
    <location>
        <begin position="553"/>
        <end position="567"/>
    </location>
</feature>
<feature type="compositionally biased region" description="Low complexity" evidence="3">
    <location>
        <begin position="738"/>
        <end position="751"/>
    </location>
</feature>
<feature type="compositionally biased region" description="Polar residues" evidence="3">
    <location>
        <begin position="476"/>
        <end position="491"/>
    </location>
</feature>
<dbReference type="Pfam" id="PF14604">
    <property type="entry name" value="SH3_9"/>
    <property type="match status" value="1"/>
</dbReference>
<dbReference type="FunCoup" id="A0A507ATG7">
    <property type="interactions" value="151"/>
</dbReference>
<gene>
    <name evidence="7" type="ORF">E0L32_006255</name>
</gene>
<dbReference type="CDD" id="cd13316">
    <property type="entry name" value="PH_Boi"/>
    <property type="match status" value="1"/>
</dbReference>
<dbReference type="Gene3D" id="2.30.29.30">
    <property type="entry name" value="Pleckstrin-homology domain (PH domain)/Phosphotyrosine-binding domain (PTB)"/>
    <property type="match status" value="1"/>
</dbReference>
<dbReference type="RefSeq" id="XP_030994993.1">
    <property type="nucleotide sequence ID" value="XM_031140867.1"/>
</dbReference>
<dbReference type="Gene3D" id="1.10.150.50">
    <property type="entry name" value="Transcription Factor, Ets-1"/>
    <property type="match status" value="1"/>
</dbReference>
<dbReference type="GO" id="GO:0005886">
    <property type="term" value="C:plasma membrane"/>
    <property type="evidence" value="ECO:0007669"/>
    <property type="project" value="TreeGrafter"/>
</dbReference>
<feature type="compositionally biased region" description="Polar residues" evidence="3">
    <location>
        <begin position="645"/>
        <end position="672"/>
    </location>
</feature>
<feature type="domain" description="PH" evidence="5">
    <location>
        <begin position="779"/>
        <end position="926"/>
    </location>
</feature>
<dbReference type="EMBL" id="SKBQ01000035">
    <property type="protein sequence ID" value="TPX13282.1"/>
    <property type="molecule type" value="Genomic_DNA"/>
</dbReference>
<dbReference type="InterPro" id="IPR001452">
    <property type="entry name" value="SH3_domain"/>
</dbReference>
<dbReference type="PROSITE" id="PS50003">
    <property type="entry name" value="PH_DOMAIN"/>
    <property type="match status" value="1"/>
</dbReference>
<dbReference type="InterPro" id="IPR001660">
    <property type="entry name" value="SAM"/>
</dbReference>
<dbReference type="CDD" id="cd09535">
    <property type="entry name" value="SAM_BOI-like_fungal"/>
    <property type="match status" value="1"/>
</dbReference>
<feature type="compositionally biased region" description="Polar residues" evidence="3">
    <location>
        <begin position="409"/>
        <end position="418"/>
    </location>
</feature>
<dbReference type="PROSITE" id="PS50105">
    <property type="entry name" value="SAM_DOMAIN"/>
    <property type="match status" value="1"/>
</dbReference>
<dbReference type="SMART" id="SM00326">
    <property type="entry name" value="SH3"/>
    <property type="match status" value="1"/>
</dbReference>
<sequence>MAAQQPQQPQARPEVGDILLVIRECHSMSAGEELVGRGTQTVSRVVVWQRTTCSFAVSCASGHANCAPAPDDFQARSSDELSLAKGDRVELIERDDEFGDGWFLGKHMVNGNSGLFPEVYTRPAPKGISGVASASSSLEQALSRVHGAATTEQKPAPVAAAAEQPRSVSTPIVPAEKPKAGSVDLPLSKAASMSPPPSANSFATKSLPPIASGIGSLGRLNNPADSHVLHETLNVIDEHITDLRSPGNGGLRAPANDSGSEYSSHLDHRLSYIQGEETDEEEEGLHTRAEVEAWSADDVAEYLFTAGVEKHHCEVFRDQEISGEVLLGMDQTSVFIKAFDLGSVGRRLKTWQKIKTLQDEVNGQGPSTRRTTQTYGSDVGSDDARLRSRTNTLTSLQQKLPPIDDRPGSVQTRRSSIVTPRMDPTQAAGPVSPTALADGANRPRHEKRPSAASVRDLHHSRRHSSTEYRLTGTPPVGSSATPNKLMNSGTFPKTEPTATGGHKKQPSFDRNWTLGGARPLSSAGFQDAATASDPALQEPNLDLDRGYFSGTEVDGRSRRNVLKKRDSGVQSHSRNTSYTEEQRVRSATALSRHSRFGSVGSIQESAPSAVQKYYGIQPSAHRKTASTATTESIRPVPPAKDYPSPTVTRLDSSALDSVRSSPVTQVSPTNRQGMHGDWLGKSNLKAAGLGLRAISDAVTGNERAKLAENKDSPLQSPARTGSSTPSAGQSFELDSPNTKSPATTTTTISAKSAKRKGKKETSAYLRGLQALPPREAMEGADYSGWMKKRSSNLMTTWKARLFVLKGRRLAYYYSEDDTEEKGLIDISFHRVLPADNERLTGLHATLTGASTTPTMPAGSAMTTAADTAAEADTTKSSESMFIFKLVPPRAGLSRAVTFTKPTVHYFAVPNIKQGRLWMAALMKATIDRDDSQPITTTYQQKTISLAKARQMRHRPPALMNLDEKMEDDDGGQDSSAKDGGDAAAAAAASKKETNGLGIVYNENDSGVAGLGKLGMQGLQKVESATSRQFSFDAGDKESGGKQLPLSA</sequence>
<evidence type="ECO:0000259" key="6">
    <source>
        <dbReference type="PROSITE" id="PS50105"/>
    </source>
</evidence>
<dbReference type="SUPFAM" id="SSF47769">
    <property type="entry name" value="SAM/Pointed domain"/>
    <property type="match status" value="1"/>
</dbReference>
<feature type="region of interest" description="Disordered" evidence="3">
    <location>
        <begin position="617"/>
        <end position="679"/>
    </location>
</feature>
<name>A0A507ATG7_9PEZI</name>
<feature type="region of interest" description="Disordered" evidence="3">
    <location>
        <begin position="962"/>
        <end position="988"/>
    </location>
</feature>
<dbReference type="SMART" id="SM00454">
    <property type="entry name" value="SAM"/>
    <property type="match status" value="1"/>
</dbReference>
<dbReference type="PROSITE" id="PS50002">
    <property type="entry name" value="SH3"/>
    <property type="match status" value="1"/>
</dbReference>
<dbReference type="Pfam" id="PF00169">
    <property type="entry name" value="PH"/>
    <property type="match status" value="1"/>
</dbReference>
<dbReference type="OrthoDB" id="73680at2759"/>
<organism evidence="7 8">
    <name type="scientific">Thyridium curvatum</name>
    <dbReference type="NCBI Taxonomy" id="1093900"/>
    <lineage>
        <taxon>Eukaryota</taxon>
        <taxon>Fungi</taxon>
        <taxon>Dikarya</taxon>
        <taxon>Ascomycota</taxon>
        <taxon>Pezizomycotina</taxon>
        <taxon>Sordariomycetes</taxon>
        <taxon>Sordariomycetidae</taxon>
        <taxon>Thyridiales</taxon>
        <taxon>Thyridiaceae</taxon>
        <taxon>Thyridium</taxon>
    </lineage>
</organism>
<proteinExistence type="predicted"/>
<dbReference type="SUPFAM" id="SSF50729">
    <property type="entry name" value="PH domain-like"/>
    <property type="match status" value="1"/>
</dbReference>
<evidence type="ECO:0000256" key="1">
    <source>
        <dbReference type="ARBA" id="ARBA00022443"/>
    </source>
</evidence>
<protein>
    <submittedName>
        <fullName evidence="7">Uncharacterized protein</fullName>
    </submittedName>
</protein>
<dbReference type="PANTHER" id="PTHR12092">
    <property type="entry name" value="PLECKSTRIN"/>
    <property type="match status" value="1"/>
</dbReference>
<evidence type="ECO:0000259" key="4">
    <source>
        <dbReference type="PROSITE" id="PS50002"/>
    </source>
</evidence>
<feature type="compositionally biased region" description="Polar residues" evidence="3">
    <location>
        <begin position="389"/>
        <end position="398"/>
    </location>
</feature>
<evidence type="ECO:0000313" key="8">
    <source>
        <dbReference type="Proteomes" id="UP000319257"/>
    </source>
</evidence>
<dbReference type="SMART" id="SM00233">
    <property type="entry name" value="PH"/>
    <property type="match status" value="1"/>
</dbReference>
<dbReference type="Pfam" id="PF07647">
    <property type="entry name" value="SAM_2"/>
    <property type="match status" value="1"/>
</dbReference>
<feature type="region of interest" description="Disordered" evidence="3">
    <location>
        <begin position="1017"/>
        <end position="1047"/>
    </location>
</feature>
<feature type="region of interest" description="Disordered" evidence="3">
    <location>
        <begin position="145"/>
        <end position="181"/>
    </location>
</feature>
<reference evidence="7 8" key="1">
    <citation type="submission" date="2019-06" db="EMBL/GenBank/DDBJ databases">
        <title>Draft genome sequence of the filamentous fungus Phialemoniopsis curvata isolated from diesel fuel.</title>
        <authorList>
            <person name="Varaljay V.A."/>
            <person name="Lyon W.J."/>
            <person name="Crouch A.L."/>
            <person name="Drake C.E."/>
            <person name="Hollomon J.M."/>
            <person name="Nadeau L.J."/>
            <person name="Nunn H.S."/>
            <person name="Stevenson B.S."/>
            <person name="Bojanowski C.L."/>
            <person name="Crookes-Goodson W.J."/>
        </authorList>
    </citation>
    <scope>NUCLEOTIDE SEQUENCE [LARGE SCALE GENOMIC DNA]</scope>
    <source>
        <strain evidence="7 8">D216</strain>
    </source>
</reference>
<keyword evidence="8" id="KW-1185">Reference proteome</keyword>
<dbReference type="GeneID" id="41973702"/>
<comment type="caution">
    <text evidence="7">The sequence shown here is derived from an EMBL/GenBank/DDBJ whole genome shotgun (WGS) entry which is preliminary data.</text>
</comment>
<feature type="compositionally biased region" description="Polar residues" evidence="3">
    <location>
        <begin position="712"/>
        <end position="729"/>
    </location>
</feature>